<proteinExistence type="predicted"/>
<evidence type="ECO:0000313" key="2">
    <source>
        <dbReference type="Proteomes" id="UP000242715"/>
    </source>
</evidence>
<dbReference type="Proteomes" id="UP000242715">
    <property type="component" value="Unassembled WGS sequence"/>
</dbReference>
<dbReference type="CDD" id="cd07067">
    <property type="entry name" value="HP_PGM_like"/>
    <property type="match status" value="1"/>
</dbReference>
<organism evidence="1 2">
    <name type="scientific">Trifolium subterraneum</name>
    <name type="common">Subterranean clover</name>
    <dbReference type="NCBI Taxonomy" id="3900"/>
    <lineage>
        <taxon>Eukaryota</taxon>
        <taxon>Viridiplantae</taxon>
        <taxon>Streptophyta</taxon>
        <taxon>Embryophyta</taxon>
        <taxon>Tracheophyta</taxon>
        <taxon>Spermatophyta</taxon>
        <taxon>Magnoliopsida</taxon>
        <taxon>eudicotyledons</taxon>
        <taxon>Gunneridae</taxon>
        <taxon>Pentapetalae</taxon>
        <taxon>rosids</taxon>
        <taxon>fabids</taxon>
        <taxon>Fabales</taxon>
        <taxon>Fabaceae</taxon>
        <taxon>Papilionoideae</taxon>
        <taxon>50 kb inversion clade</taxon>
        <taxon>NPAAA clade</taxon>
        <taxon>Hologalegina</taxon>
        <taxon>IRL clade</taxon>
        <taxon>Trifolieae</taxon>
        <taxon>Trifolium</taxon>
    </lineage>
</organism>
<dbReference type="Pfam" id="PF00300">
    <property type="entry name" value="His_Phos_1"/>
    <property type="match status" value="1"/>
</dbReference>
<dbReference type="InterPro" id="IPR051710">
    <property type="entry name" value="Phosphatase_SH3-domain"/>
</dbReference>
<name>A0A2Z6NVK9_TRISU</name>
<reference evidence="2" key="1">
    <citation type="journal article" date="2017" name="Front. Plant Sci.">
        <title>Climate Clever Clovers: New Paradigm to Reduce the Environmental Footprint of Ruminants by Breeding Low Methanogenic Forages Utilizing Haplotype Variation.</title>
        <authorList>
            <person name="Kaur P."/>
            <person name="Appels R."/>
            <person name="Bayer P.E."/>
            <person name="Keeble-Gagnere G."/>
            <person name="Wang J."/>
            <person name="Hirakawa H."/>
            <person name="Shirasawa K."/>
            <person name="Vercoe P."/>
            <person name="Stefanova K."/>
            <person name="Durmic Z."/>
            <person name="Nichols P."/>
            <person name="Revell C."/>
            <person name="Isobe S.N."/>
            <person name="Edwards D."/>
            <person name="Erskine W."/>
        </authorList>
    </citation>
    <scope>NUCLEOTIDE SEQUENCE [LARGE SCALE GENOMIC DNA]</scope>
    <source>
        <strain evidence="2">cv. Daliak</strain>
    </source>
</reference>
<evidence type="ECO:0000313" key="1">
    <source>
        <dbReference type="EMBL" id="GAU48251.1"/>
    </source>
</evidence>
<dbReference type="InterPro" id="IPR013078">
    <property type="entry name" value="His_Pase_superF_clade-1"/>
</dbReference>
<dbReference type="EMBL" id="DF974398">
    <property type="protein sequence ID" value="GAU48251.1"/>
    <property type="molecule type" value="Genomic_DNA"/>
</dbReference>
<sequence>MHQNIIVMRHGDRIDNLDPLWTSTAARPWDPPLAQQGHDRAFQTGKSIQQSLGFPIHQLFVSPFLRCIQTAAEFVISLSAVNDVRENVPSDNILVDPSNVKISFV</sequence>
<keyword evidence="2" id="KW-1185">Reference proteome</keyword>
<protein>
    <recommendedName>
        <fullName evidence="3">Phosphoglycerate mutase family protein</fullName>
    </recommendedName>
</protein>
<evidence type="ECO:0008006" key="3">
    <source>
        <dbReference type="Google" id="ProtNLM"/>
    </source>
</evidence>
<dbReference type="AlphaFoldDB" id="A0A2Z6NVK9"/>
<accession>A0A2Z6NVK9</accession>
<dbReference type="Gene3D" id="3.40.50.1240">
    <property type="entry name" value="Phosphoglycerate mutase-like"/>
    <property type="match status" value="1"/>
</dbReference>
<dbReference type="InterPro" id="IPR029033">
    <property type="entry name" value="His_PPase_superfam"/>
</dbReference>
<dbReference type="PANTHER" id="PTHR16469">
    <property type="entry name" value="UBIQUITIN-ASSOCIATED AND SH3 DOMAIN-CONTAINING BA-RELATED"/>
    <property type="match status" value="1"/>
</dbReference>
<dbReference type="PANTHER" id="PTHR16469:SF49">
    <property type="entry name" value="PHOSPHOGLYCERATE MUTASE FAMILY PROTEIN"/>
    <property type="match status" value="1"/>
</dbReference>
<dbReference type="OrthoDB" id="414418at2759"/>
<dbReference type="SUPFAM" id="SSF53254">
    <property type="entry name" value="Phosphoglycerate mutase-like"/>
    <property type="match status" value="1"/>
</dbReference>
<gene>
    <name evidence="1" type="ORF">TSUD_174890</name>
</gene>